<reference evidence="17" key="2">
    <citation type="submission" date="2020-02" db="EMBL/GenBank/DDBJ databases">
        <title>Esox lucius (northern pike) genome, fEsoLuc1, primary haplotype.</title>
        <authorList>
            <person name="Myers G."/>
            <person name="Karagic N."/>
            <person name="Meyer A."/>
            <person name="Pippel M."/>
            <person name="Reichard M."/>
            <person name="Winkler S."/>
            <person name="Tracey A."/>
            <person name="Sims Y."/>
            <person name="Howe K."/>
            <person name="Rhie A."/>
            <person name="Formenti G."/>
            <person name="Durbin R."/>
            <person name="Fedrigo O."/>
            <person name="Jarvis E.D."/>
        </authorList>
    </citation>
    <scope>NUCLEOTIDE SEQUENCE [LARGE SCALE GENOMIC DNA]</scope>
</reference>
<evidence type="ECO:0000256" key="4">
    <source>
        <dbReference type="ARBA" id="ARBA00022448"/>
    </source>
</evidence>
<dbReference type="PROSITE" id="PS50850">
    <property type="entry name" value="MFS"/>
    <property type="match status" value="1"/>
</dbReference>
<evidence type="ECO:0000256" key="10">
    <source>
        <dbReference type="ARBA" id="ARBA00023136"/>
    </source>
</evidence>
<reference evidence="17" key="3">
    <citation type="submission" date="2025-08" db="UniProtKB">
        <authorList>
            <consortium name="Ensembl"/>
        </authorList>
    </citation>
    <scope>IDENTIFICATION</scope>
</reference>
<evidence type="ECO:0000256" key="14">
    <source>
        <dbReference type="SAM" id="MobiDB-lite"/>
    </source>
</evidence>
<feature type="transmembrane region" description="Helical" evidence="15">
    <location>
        <begin position="93"/>
        <end position="111"/>
    </location>
</feature>
<evidence type="ECO:0000259" key="16">
    <source>
        <dbReference type="PROSITE" id="PS50850"/>
    </source>
</evidence>
<comment type="subcellular location">
    <subcellularLocation>
        <location evidence="1">Cell membrane</location>
        <topology evidence="1">Multi-pass membrane protein</topology>
    </subcellularLocation>
    <subcellularLocation>
        <location evidence="2">Golgi apparatus membrane</location>
        <topology evidence="2">Multi-pass membrane protein</topology>
    </subcellularLocation>
</comment>
<organism evidence="17 18">
    <name type="scientific">Esox lucius</name>
    <name type="common">Northern pike</name>
    <dbReference type="NCBI Taxonomy" id="8010"/>
    <lineage>
        <taxon>Eukaryota</taxon>
        <taxon>Metazoa</taxon>
        <taxon>Chordata</taxon>
        <taxon>Craniata</taxon>
        <taxon>Vertebrata</taxon>
        <taxon>Euteleostomi</taxon>
        <taxon>Actinopterygii</taxon>
        <taxon>Neopterygii</taxon>
        <taxon>Teleostei</taxon>
        <taxon>Protacanthopterygii</taxon>
        <taxon>Esociformes</taxon>
        <taxon>Esocidae</taxon>
        <taxon>Esox</taxon>
    </lineage>
</organism>
<dbReference type="GO" id="GO:0015293">
    <property type="term" value="F:symporter activity"/>
    <property type="evidence" value="ECO:0007669"/>
    <property type="project" value="UniProtKB-KW"/>
</dbReference>
<dbReference type="InterPro" id="IPR011701">
    <property type="entry name" value="MFS"/>
</dbReference>
<dbReference type="SUPFAM" id="SSF103473">
    <property type="entry name" value="MFS general substrate transporter"/>
    <property type="match status" value="1"/>
</dbReference>
<dbReference type="Ensembl" id="ENSELUT00000029687.3">
    <property type="protein sequence ID" value="ENSELUP00000019485.3"/>
    <property type="gene ID" value="ENSELUG00000018819.3"/>
</dbReference>
<dbReference type="CDD" id="cd17423">
    <property type="entry name" value="MFS_MCT11_13"/>
    <property type="match status" value="1"/>
</dbReference>
<dbReference type="GO" id="GO:0008028">
    <property type="term" value="F:monocarboxylic acid transmembrane transporter activity"/>
    <property type="evidence" value="ECO:0007669"/>
    <property type="project" value="TreeGrafter"/>
</dbReference>
<dbReference type="Gene3D" id="1.20.1250.20">
    <property type="entry name" value="MFS general substrate transporter like domains"/>
    <property type="match status" value="2"/>
</dbReference>
<dbReference type="GO" id="GO:0005886">
    <property type="term" value="C:plasma membrane"/>
    <property type="evidence" value="ECO:0007669"/>
    <property type="project" value="UniProtKB-SubCell"/>
</dbReference>
<evidence type="ECO:0000256" key="13">
    <source>
        <dbReference type="ARBA" id="ARBA00078721"/>
    </source>
</evidence>
<dbReference type="InParanoid" id="A0A3P8YSG5"/>
<dbReference type="InterPro" id="IPR050327">
    <property type="entry name" value="Proton-linked_MCT"/>
</dbReference>
<dbReference type="GeneID" id="105020630"/>
<dbReference type="FunFam" id="1.20.1250.20:FF:000163">
    <property type="entry name" value="Putative monocarboxylate transporter 13"/>
    <property type="match status" value="1"/>
</dbReference>
<dbReference type="Bgee" id="ENSELUG00000018819">
    <property type="expression patterns" value="Expressed in digestive tract and 10 other cell types or tissues"/>
</dbReference>
<keyword evidence="10 15" id="KW-0472">Membrane</keyword>
<keyword evidence="9" id="KW-0333">Golgi apparatus</keyword>
<dbReference type="Pfam" id="PF07690">
    <property type="entry name" value="MFS_1"/>
    <property type="match status" value="1"/>
</dbReference>
<feature type="transmembrane region" description="Helical" evidence="15">
    <location>
        <begin position="117"/>
        <end position="138"/>
    </location>
</feature>
<keyword evidence="18" id="KW-1185">Reference proteome</keyword>
<dbReference type="GO" id="GO:0000139">
    <property type="term" value="C:Golgi membrane"/>
    <property type="evidence" value="ECO:0007669"/>
    <property type="project" value="UniProtKB-SubCell"/>
</dbReference>
<reference evidence="18" key="1">
    <citation type="journal article" date="2014" name="PLoS ONE">
        <title>The genome and linkage map of the northern pike (Esox lucius): conserved synteny revealed between the salmonid sister group and the Neoteleostei.</title>
        <authorList>
            <person name="Rondeau E.B."/>
            <person name="Minkley D.R."/>
            <person name="Leong J.S."/>
            <person name="Messmer A.M."/>
            <person name="Jantzen J.R."/>
            <person name="von Schalburg K.R."/>
            <person name="Lemon C."/>
            <person name="Bird N.H."/>
            <person name="Koop B.F."/>
        </authorList>
    </citation>
    <scope>NUCLEOTIDE SEQUENCE</scope>
</reference>
<evidence type="ECO:0000256" key="2">
    <source>
        <dbReference type="ARBA" id="ARBA00004653"/>
    </source>
</evidence>
<dbReference type="CTD" id="201232"/>
<feature type="transmembrane region" description="Helical" evidence="15">
    <location>
        <begin position="306"/>
        <end position="324"/>
    </location>
</feature>
<evidence type="ECO:0000256" key="6">
    <source>
        <dbReference type="ARBA" id="ARBA00022692"/>
    </source>
</evidence>
<feature type="region of interest" description="Disordered" evidence="14">
    <location>
        <begin position="1"/>
        <end position="20"/>
    </location>
</feature>
<name>A0A3P8YSG5_ESOLU</name>
<dbReference type="GeneTree" id="ENSGT00940000159372"/>
<evidence type="ECO:0000256" key="5">
    <source>
        <dbReference type="ARBA" id="ARBA00022475"/>
    </source>
</evidence>
<evidence type="ECO:0000313" key="17">
    <source>
        <dbReference type="Ensembl" id="ENSELUP00000019485.3"/>
    </source>
</evidence>
<evidence type="ECO:0000256" key="11">
    <source>
        <dbReference type="ARBA" id="ARBA00059080"/>
    </source>
</evidence>
<dbReference type="KEGG" id="els:105020630"/>
<comment type="function">
    <text evidence="11">Proton-linked monocarboxylate transporter. May catalyze the transport of monocarboxylates across the plasma membrane.</text>
</comment>
<protein>
    <recommendedName>
        <fullName evidence="12">Monocarboxylate transporter 13</fullName>
    </recommendedName>
    <alternativeName>
        <fullName evidence="13">Solute carrier family 16 member 13</fullName>
    </alternativeName>
</protein>
<dbReference type="PANTHER" id="PTHR11360:SF19">
    <property type="entry name" value="MONOCARBOXYLATE TRANSPORTER 13"/>
    <property type="match status" value="1"/>
</dbReference>
<feature type="transmembrane region" description="Helical" evidence="15">
    <location>
        <begin position="150"/>
        <end position="171"/>
    </location>
</feature>
<keyword evidence="8 15" id="KW-1133">Transmembrane helix</keyword>
<proteinExistence type="inferred from homology"/>
<keyword evidence="4" id="KW-0813">Transport</keyword>
<dbReference type="Proteomes" id="UP000265140">
    <property type="component" value="Chromosome 24"/>
</dbReference>
<feature type="transmembrane region" description="Helical" evidence="15">
    <location>
        <begin position="62"/>
        <end position="81"/>
    </location>
</feature>
<feature type="transmembrane region" description="Helical" evidence="15">
    <location>
        <begin position="30"/>
        <end position="56"/>
    </location>
</feature>
<dbReference type="PANTHER" id="PTHR11360">
    <property type="entry name" value="MONOCARBOXYLATE TRANSPORTER"/>
    <property type="match status" value="1"/>
</dbReference>
<feature type="transmembrane region" description="Helical" evidence="15">
    <location>
        <begin position="177"/>
        <end position="200"/>
    </location>
</feature>
<feature type="transmembrane region" description="Helical" evidence="15">
    <location>
        <begin position="404"/>
        <end position="425"/>
    </location>
</feature>
<sequence>MASPQALKGPRSQPASPDGGRGRGWMMVGALFMCSALVFGIIRSLGVFFVEFVLYFGESAQAISWITSIGLAMQQCISPVGTALCNAYGARPVVMAGGFLSGLGIILASQATCVTHLYLTMGIISGSGWALVFTPMVASVMQYFTLRRSLAMALGFTGIGLSSFVFSPFFQLLLEMYAWRGALLILGGLSLNMVACGALIRPLGAPKAVAALAPGKQVWSCSSILWRCYSYLELSLLFQRPFLTYSLALSFFNCGYFVPYVHLVAHSRHEGFTEYQAAFVISATGISDIVGRVVAGWSSDLGRFRLLHLLTLWTGLTGLFLLLLPLGSMGGTSYPGLLTVGLLYGFCSGAMTPLVFAAVPEIVGMERMLGALGLLQMIESSGGLLGAPLSGWLKDQTGSYTASFLVAGGFLLLGTMVTTTLPHFWSCANPSALRRDTQNQSQQDQGPEIGLMTSSISDKLNYIENKPHPQLDHNGLQAEPAEHITLNQSRTSDDNTKC</sequence>
<evidence type="ECO:0000256" key="12">
    <source>
        <dbReference type="ARBA" id="ARBA00073869"/>
    </source>
</evidence>
<dbReference type="RefSeq" id="XP_010886112.1">
    <property type="nucleotide sequence ID" value="XM_010887810.4"/>
</dbReference>
<feature type="transmembrane region" description="Helical" evidence="15">
    <location>
        <begin position="371"/>
        <end position="392"/>
    </location>
</feature>
<keyword evidence="5" id="KW-1003">Cell membrane</keyword>
<dbReference type="InterPro" id="IPR048233">
    <property type="entry name" value="MFS_MCT_13"/>
</dbReference>
<dbReference type="InterPro" id="IPR036259">
    <property type="entry name" value="MFS_trans_sf"/>
</dbReference>
<feature type="transmembrane region" description="Helical" evidence="15">
    <location>
        <begin position="242"/>
        <end position="263"/>
    </location>
</feature>
<evidence type="ECO:0000256" key="15">
    <source>
        <dbReference type="SAM" id="Phobius"/>
    </source>
</evidence>
<feature type="transmembrane region" description="Helical" evidence="15">
    <location>
        <begin position="336"/>
        <end position="359"/>
    </location>
</feature>
<dbReference type="AlphaFoldDB" id="A0A3P8YSG5"/>
<dbReference type="OMA" id="DLVWQIS"/>
<evidence type="ECO:0000256" key="9">
    <source>
        <dbReference type="ARBA" id="ARBA00023034"/>
    </source>
</evidence>
<feature type="domain" description="Major facilitator superfamily (MFS) profile" evidence="16">
    <location>
        <begin position="24"/>
        <end position="426"/>
    </location>
</feature>
<keyword evidence="6 15" id="KW-0812">Transmembrane</keyword>
<dbReference type="InterPro" id="IPR020846">
    <property type="entry name" value="MFS_dom"/>
</dbReference>
<evidence type="ECO:0000256" key="7">
    <source>
        <dbReference type="ARBA" id="ARBA00022847"/>
    </source>
</evidence>
<keyword evidence="7" id="KW-0769">Symport</keyword>
<gene>
    <name evidence="17" type="primary">SLC16A13</name>
</gene>
<evidence type="ECO:0000256" key="8">
    <source>
        <dbReference type="ARBA" id="ARBA00022989"/>
    </source>
</evidence>
<evidence type="ECO:0000256" key="3">
    <source>
        <dbReference type="ARBA" id="ARBA00006727"/>
    </source>
</evidence>
<evidence type="ECO:0000256" key="1">
    <source>
        <dbReference type="ARBA" id="ARBA00004651"/>
    </source>
</evidence>
<accession>A0A3P8YSG5</accession>
<evidence type="ECO:0000313" key="18">
    <source>
        <dbReference type="Proteomes" id="UP000265140"/>
    </source>
</evidence>
<reference evidence="17" key="4">
    <citation type="submission" date="2025-09" db="UniProtKB">
        <authorList>
            <consortium name="Ensembl"/>
        </authorList>
    </citation>
    <scope>IDENTIFICATION</scope>
</reference>
<comment type="similarity">
    <text evidence="3">Belongs to the major facilitator superfamily. Monocarboxylate porter (TC 2.A.1.13) family.</text>
</comment>